<name>F9Y4D7_KETVW</name>
<evidence type="ECO:0000313" key="1">
    <source>
        <dbReference type="EMBL" id="AEM41750.1"/>
    </source>
</evidence>
<dbReference type="Proteomes" id="UP000000692">
    <property type="component" value="Chromosome"/>
</dbReference>
<dbReference type="AlphaFoldDB" id="F9Y4D7"/>
<organism evidence="1 2">
    <name type="scientific">Ketogulonicigenium vulgare (strain WSH-001)</name>
    <dbReference type="NCBI Taxonomy" id="759362"/>
    <lineage>
        <taxon>Bacteria</taxon>
        <taxon>Pseudomonadati</taxon>
        <taxon>Pseudomonadota</taxon>
        <taxon>Alphaproteobacteria</taxon>
        <taxon>Rhodobacterales</taxon>
        <taxon>Roseobacteraceae</taxon>
        <taxon>Ketogulonicigenium</taxon>
    </lineage>
</organism>
<keyword evidence="2" id="KW-1185">Reference proteome</keyword>
<reference evidence="1 2" key="1">
    <citation type="journal article" date="2011" name="J. Bacteriol.">
        <title>Complete genome sequence of the industrial strain Ketogulonicigenium vulgare WSH-001.</title>
        <authorList>
            <person name="Liu L."/>
            <person name="Li Y."/>
            <person name="Zhang J."/>
            <person name="Zhou Z."/>
            <person name="Liu J."/>
            <person name="Li X."/>
            <person name="Zhou J."/>
            <person name="Du G."/>
            <person name="Wang L."/>
            <person name="Chen J."/>
        </authorList>
    </citation>
    <scope>NUCLEOTIDE SEQUENCE [LARGE SCALE GENOMIC DNA]</scope>
    <source>
        <strain evidence="1 2">WSH-001</strain>
    </source>
</reference>
<dbReference type="PATRIC" id="fig|759362.5.peg.1977"/>
<dbReference type="KEGG" id="kvl:KVU_1911"/>
<dbReference type="EMBL" id="CP002018">
    <property type="protein sequence ID" value="AEM41750.1"/>
    <property type="molecule type" value="Genomic_DNA"/>
</dbReference>
<protein>
    <submittedName>
        <fullName evidence="1">Putative esteraselipase/thioesterase protein</fullName>
    </submittedName>
</protein>
<sequence length="196" mass="21554">MTYHALRSAGDEPRLLLTLHGTGGTEEQFHAFGQRLLPGAHITSPRGDVSESGALRYFKRLSEGRYDMDDLARATDKLGAFIDDERAQTEATRISALGYSNGANILAALSFQRPDLIDDLILLHPLIPFTPPARDFTGRRVLITAGKTDMICPRERTASLAQYYTQCGADLHLFWHEGGHEISAREGDAVRAFVAG</sequence>
<dbReference type="HOGENOM" id="CLU_049413_6_1_5"/>
<evidence type="ECO:0000313" key="2">
    <source>
        <dbReference type="Proteomes" id="UP000000692"/>
    </source>
</evidence>
<accession>F9Y4D7</accession>
<dbReference type="OrthoDB" id="9796570at2"/>
<gene>
    <name evidence="1" type="ordered locus">KVU_1911</name>
</gene>
<dbReference type="Gene3D" id="3.40.50.1820">
    <property type="entry name" value="alpha/beta hydrolase"/>
    <property type="match status" value="1"/>
</dbReference>
<proteinExistence type="predicted"/>
<dbReference type="RefSeq" id="WP_013385117.1">
    <property type="nucleotide sequence ID" value="NC_017384.1"/>
</dbReference>
<dbReference type="InterPro" id="IPR029058">
    <property type="entry name" value="AB_hydrolase_fold"/>
</dbReference>
<dbReference type="eggNOG" id="COG0400">
    <property type="taxonomic scope" value="Bacteria"/>
</dbReference>
<dbReference type="SUPFAM" id="SSF53474">
    <property type="entry name" value="alpha/beta-Hydrolases"/>
    <property type="match status" value="1"/>
</dbReference>